<dbReference type="PROSITE" id="PS50931">
    <property type="entry name" value="HTH_LYSR"/>
    <property type="match status" value="1"/>
</dbReference>
<dbReference type="EMBL" id="WMLB01000010">
    <property type="protein sequence ID" value="MTH67402.1"/>
    <property type="molecule type" value="Genomic_DNA"/>
</dbReference>
<dbReference type="CDD" id="cd05466">
    <property type="entry name" value="PBP2_LTTR_substrate"/>
    <property type="match status" value="1"/>
</dbReference>
<dbReference type="Gene3D" id="3.40.190.290">
    <property type="match status" value="1"/>
</dbReference>
<dbReference type="OrthoDB" id="3636008at2"/>
<dbReference type="RefSeq" id="WP_155050521.1">
    <property type="nucleotide sequence ID" value="NZ_BAAAIB010000003.1"/>
</dbReference>
<evidence type="ECO:0000256" key="3">
    <source>
        <dbReference type="ARBA" id="ARBA00023125"/>
    </source>
</evidence>
<dbReference type="Proteomes" id="UP000433071">
    <property type="component" value="Unassembled WGS sequence"/>
</dbReference>
<dbReference type="SUPFAM" id="SSF46785">
    <property type="entry name" value="Winged helix' DNA-binding domain"/>
    <property type="match status" value="1"/>
</dbReference>
<dbReference type="SUPFAM" id="SSF53850">
    <property type="entry name" value="Periplasmic binding protein-like II"/>
    <property type="match status" value="1"/>
</dbReference>
<keyword evidence="4" id="KW-0804">Transcription</keyword>
<sequence>MVLPTIRQLEYFISAAHLGTFAAAAAEHRIAQPSLSEQINVLERSLEVPLFTRTSRRLLLTDAGKQLLPLAEQTVTDMREFSEWSRRMRSLEEGTVSFGTFNSAHLYLLTDLIRDFHALHPNVRIQVSGLNSAEVADGVREGRLEAGLVQLPIDDRELELTPSVFTDQAVYVSRNPEHTSSPVDIRTLAARPLILSEARWSHDDPLRVSLLERAQREGIALQPIIEVEFQTHALELAAEGVGDSLVSYHVGRRLMAERGLTWAPLDPPIREHYAFITRRGGAISPATGAFMRLAHRVLRRIAADGDAADGGGAHAVEV</sequence>
<dbReference type="InterPro" id="IPR000847">
    <property type="entry name" value="LysR_HTH_N"/>
</dbReference>
<comment type="caution">
    <text evidence="6">The sequence shown here is derived from an EMBL/GenBank/DDBJ whole genome shotgun (WGS) entry which is preliminary data.</text>
</comment>
<dbReference type="InterPro" id="IPR036388">
    <property type="entry name" value="WH-like_DNA-bd_sf"/>
</dbReference>
<dbReference type="PANTHER" id="PTHR30419">
    <property type="entry name" value="HTH-TYPE TRANSCRIPTIONAL REGULATOR YBHD"/>
    <property type="match status" value="1"/>
</dbReference>
<dbReference type="Pfam" id="PF00126">
    <property type="entry name" value="HTH_1"/>
    <property type="match status" value="1"/>
</dbReference>
<dbReference type="AlphaFoldDB" id="A0A6I3M5K5"/>
<reference evidence="6 7" key="1">
    <citation type="submission" date="2019-11" db="EMBL/GenBank/DDBJ databases">
        <title>Agromyces kandeliae sp. nov., isolated from mangrove soil.</title>
        <authorList>
            <person name="Wang R."/>
        </authorList>
    </citation>
    <scope>NUCLEOTIDE SEQUENCE [LARGE SCALE GENOMIC DNA]</scope>
    <source>
        <strain evidence="6 7">JCM 11433</strain>
    </source>
</reference>
<comment type="similarity">
    <text evidence="1">Belongs to the LysR transcriptional regulatory family.</text>
</comment>
<evidence type="ECO:0000313" key="6">
    <source>
        <dbReference type="EMBL" id="MTH67402.1"/>
    </source>
</evidence>
<dbReference type="GO" id="GO:0005829">
    <property type="term" value="C:cytosol"/>
    <property type="evidence" value="ECO:0007669"/>
    <property type="project" value="TreeGrafter"/>
</dbReference>
<dbReference type="Pfam" id="PF03466">
    <property type="entry name" value="LysR_substrate"/>
    <property type="match status" value="1"/>
</dbReference>
<proteinExistence type="inferred from homology"/>
<dbReference type="PRINTS" id="PR00039">
    <property type="entry name" value="HTHLYSR"/>
</dbReference>
<organism evidence="6 7">
    <name type="scientific">Agromyces bracchium</name>
    <dbReference type="NCBI Taxonomy" id="88376"/>
    <lineage>
        <taxon>Bacteria</taxon>
        <taxon>Bacillati</taxon>
        <taxon>Actinomycetota</taxon>
        <taxon>Actinomycetes</taxon>
        <taxon>Micrococcales</taxon>
        <taxon>Microbacteriaceae</taxon>
        <taxon>Agromyces</taxon>
    </lineage>
</organism>
<protein>
    <submittedName>
        <fullName evidence="6">LysR family transcriptional regulator</fullName>
    </submittedName>
</protein>
<keyword evidence="7" id="KW-1185">Reference proteome</keyword>
<evidence type="ECO:0000313" key="7">
    <source>
        <dbReference type="Proteomes" id="UP000433071"/>
    </source>
</evidence>
<dbReference type="Gene3D" id="1.10.10.10">
    <property type="entry name" value="Winged helix-like DNA-binding domain superfamily/Winged helix DNA-binding domain"/>
    <property type="match status" value="1"/>
</dbReference>
<keyword evidence="3" id="KW-0238">DNA-binding</keyword>
<name>A0A6I3M5K5_9MICO</name>
<evidence type="ECO:0000256" key="1">
    <source>
        <dbReference type="ARBA" id="ARBA00009437"/>
    </source>
</evidence>
<dbReference type="InterPro" id="IPR005119">
    <property type="entry name" value="LysR_subst-bd"/>
</dbReference>
<dbReference type="InterPro" id="IPR036390">
    <property type="entry name" value="WH_DNA-bd_sf"/>
</dbReference>
<dbReference type="InterPro" id="IPR050950">
    <property type="entry name" value="HTH-type_LysR_regulators"/>
</dbReference>
<gene>
    <name evidence="6" type="ORF">GJ743_03320</name>
</gene>
<evidence type="ECO:0000256" key="2">
    <source>
        <dbReference type="ARBA" id="ARBA00023015"/>
    </source>
</evidence>
<dbReference type="FunFam" id="1.10.10.10:FF:000001">
    <property type="entry name" value="LysR family transcriptional regulator"/>
    <property type="match status" value="1"/>
</dbReference>
<accession>A0A6I3M5K5</accession>
<dbReference type="GO" id="GO:0003700">
    <property type="term" value="F:DNA-binding transcription factor activity"/>
    <property type="evidence" value="ECO:0007669"/>
    <property type="project" value="InterPro"/>
</dbReference>
<evidence type="ECO:0000256" key="4">
    <source>
        <dbReference type="ARBA" id="ARBA00023163"/>
    </source>
</evidence>
<evidence type="ECO:0000259" key="5">
    <source>
        <dbReference type="PROSITE" id="PS50931"/>
    </source>
</evidence>
<feature type="domain" description="HTH lysR-type" evidence="5">
    <location>
        <begin position="4"/>
        <end position="61"/>
    </location>
</feature>
<keyword evidence="2" id="KW-0805">Transcription regulation</keyword>
<dbReference type="GO" id="GO:0003677">
    <property type="term" value="F:DNA binding"/>
    <property type="evidence" value="ECO:0007669"/>
    <property type="project" value="UniProtKB-KW"/>
</dbReference>